<reference evidence="1 2" key="1">
    <citation type="submission" date="2020-03" db="EMBL/GenBank/DDBJ databases">
        <title>Sequencing the genomes of 1000 actinobacteria strains.</title>
        <authorList>
            <person name="Klenk H.-P."/>
        </authorList>
    </citation>
    <scope>NUCLEOTIDE SEQUENCE [LARGE SCALE GENOMIC DNA]</scope>
    <source>
        <strain evidence="1 2">DSM 16403</strain>
    </source>
</reference>
<comment type="caution">
    <text evidence="1">The sequence shown here is derived from an EMBL/GenBank/DDBJ whole genome shotgun (WGS) entry which is preliminary data.</text>
</comment>
<name>A0A846REG0_9MICC</name>
<gene>
    <name evidence="1" type="ORF">BJ994_000489</name>
</gene>
<dbReference type="AlphaFoldDB" id="A0A846REG0"/>
<dbReference type="RefSeq" id="WP_167991117.1">
    <property type="nucleotide sequence ID" value="NZ_JAATJL010000001.1"/>
</dbReference>
<accession>A0A846REG0</accession>
<proteinExistence type="predicted"/>
<sequence length="320" mass="33185">MPLQEAGALRIDMGNMKVSQSLTSIGLAVALTLGTASAGVLTATPAVATSNVATAPSINIDVEKIVDDVVAKNPSVLPPNADTAAGKSIHAAADFIIEPGSAADASPSEVISLSPKDPRNSIVKADDTSQSLITVLHEGTDSAEFTASIPAGYTLSVQPDGSVHLTDEKQGLSFPFIKKPWALDASGKKLITHYTVEGNTLIQHVETENATYPIVADPSVQWVPFPHLALWGYQISMIQVAAAAIAAGGTWVGCTFNKLDGVPGKIVGQICAAVGITTTVNVVKIVSAVANNRSVNPAHPNRGCRSWGLKPPVSSRLRAM</sequence>
<organism evidence="1 2">
    <name type="scientific">Arthrobacter pigmenti</name>
    <dbReference type="NCBI Taxonomy" id="271432"/>
    <lineage>
        <taxon>Bacteria</taxon>
        <taxon>Bacillati</taxon>
        <taxon>Actinomycetota</taxon>
        <taxon>Actinomycetes</taxon>
        <taxon>Micrococcales</taxon>
        <taxon>Micrococcaceae</taxon>
        <taxon>Arthrobacter</taxon>
    </lineage>
</organism>
<protein>
    <submittedName>
        <fullName evidence="1">Uncharacterized protein</fullName>
    </submittedName>
</protein>
<dbReference type="Proteomes" id="UP000547458">
    <property type="component" value="Unassembled WGS sequence"/>
</dbReference>
<evidence type="ECO:0000313" key="2">
    <source>
        <dbReference type="Proteomes" id="UP000547458"/>
    </source>
</evidence>
<evidence type="ECO:0000313" key="1">
    <source>
        <dbReference type="EMBL" id="NJC21413.1"/>
    </source>
</evidence>
<keyword evidence="2" id="KW-1185">Reference proteome</keyword>
<dbReference type="EMBL" id="JAATJL010000001">
    <property type="protein sequence ID" value="NJC21413.1"/>
    <property type="molecule type" value="Genomic_DNA"/>
</dbReference>